<feature type="domain" description="DUF2786" evidence="2">
    <location>
        <begin position="154"/>
        <end position="193"/>
    </location>
</feature>
<proteinExistence type="predicted"/>
<dbReference type="Proteomes" id="UP001474181">
    <property type="component" value="Unassembled WGS sequence"/>
</dbReference>
<sequence>MTSSQPSTVDRAFQSALYDDTDPGLDTGASFLAADSGADAELVRRGREFVAAAWRRGWQPADVVRLVRRELDDPHVRLAAGLIRAQVPDDRPRGPRWQAQLDALPQEDGHARVGDRFSHATAVLELYRLLLRLPALEPLDEPGPRATAHRPQSRMLTRIRALLAKAEATGYPEEAEALSAKAQELMARHSVDEALLAAGAPAPDAPGACRIGVEPPYEQAKAVLLDAVATANHCRAVWNEPLAFSTVVGFEADLEAVELLHTSLLVQATHAMAKAEAAQRAGGRKRTKTFRQSFLAAYAHRVGDRLRAAARSAVAETEAPQALLPVLATRELAVTDRMQQMFPDTTTTRLRGVTDEAGWTEGTRAADQAQVHSHTQLP</sequence>
<dbReference type="Pfam" id="PF23771">
    <property type="entry name" value="DUF7168"/>
    <property type="match status" value="1"/>
</dbReference>
<evidence type="ECO:0000259" key="2">
    <source>
        <dbReference type="Pfam" id="PF10979"/>
    </source>
</evidence>
<comment type="caution">
    <text evidence="4">The sequence shown here is derived from an EMBL/GenBank/DDBJ whole genome shotgun (WGS) entry which is preliminary data.</text>
</comment>
<dbReference type="InterPro" id="IPR055592">
    <property type="entry name" value="DUF7168"/>
</dbReference>
<keyword evidence="5" id="KW-1185">Reference proteome</keyword>
<evidence type="ECO:0000259" key="3">
    <source>
        <dbReference type="Pfam" id="PF23771"/>
    </source>
</evidence>
<name>A0ABV1WTV8_9ACTN</name>
<evidence type="ECO:0000256" key="1">
    <source>
        <dbReference type="SAM" id="MobiDB-lite"/>
    </source>
</evidence>
<feature type="region of interest" description="Disordered" evidence="1">
    <location>
        <begin position="359"/>
        <end position="378"/>
    </location>
</feature>
<feature type="domain" description="DUF7168" evidence="3">
    <location>
        <begin position="219"/>
        <end position="318"/>
    </location>
</feature>
<protein>
    <submittedName>
        <fullName evidence="4">DUF2786 domain-containing protein</fullName>
    </submittedName>
</protein>
<reference evidence="4 5" key="1">
    <citation type="submission" date="2024-06" db="EMBL/GenBank/DDBJ databases">
        <title>The Natural Products Discovery Center: Release of the First 8490 Sequenced Strains for Exploring Actinobacteria Biosynthetic Diversity.</title>
        <authorList>
            <person name="Kalkreuter E."/>
            <person name="Kautsar S.A."/>
            <person name="Yang D."/>
            <person name="Bader C.D."/>
            <person name="Teijaro C.N."/>
            <person name="Fluegel L."/>
            <person name="Davis C.M."/>
            <person name="Simpson J.R."/>
            <person name="Lauterbach L."/>
            <person name="Steele A.D."/>
            <person name="Gui C."/>
            <person name="Meng S."/>
            <person name="Li G."/>
            <person name="Viehrig K."/>
            <person name="Ye F."/>
            <person name="Su P."/>
            <person name="Kiefer A.F."/>
            <person name="Nichols A."/>
            <person name="Cepeda A.J."/>
            <person name="Yan W."/>
            <person name="Fan B."/>
            <person name="Jiang Y."/>
            <person name="Adhikari A."/>
            <person name="Zheng C.-J."/>
            <person name="Schuster L."/>
            <person name="Cowan T.M."/>
            <person name="Smanski M.J."/>
            <person name="Chevrette M.G."/>
            <person name="De Carvalho L.P.S."/>
            <person name="Shen B."/>
        </authorList>
    </citation>
    <scope>NUCLEOTIDE SEQUENCE [LARGE SCALE GENOMIC DNA]</scope>
    <source>
        <strain evidence="4 5">NPDC000234</strain>
    </source>
</reference>
<dbReference type="Pfam" id="PF10979">
    <property type="entry name" value="DUF2786"/>
    <property type="match status" value="1"/>
</dbReference>
<gene>
    <name evidence="4" type="ORF">ABT404_12075</name>
</gene>
<evidence type="ECO:0000313" key="5">
    <source>
        <dbReference type="Proteomes" id="UP001474181"/>
    </source>
</evidence>
<dbReference type="EMBL" id="JBEPEK010000066">
    <property type="protein sequence ID" value="MER7180196.1"/>
    <property type="molecule type" value="Genomic_DNA"/>
</dbReference>
<evidence type="ECO:0000313" key="4">
    <source>
        <dbReference type="EMBL" id="MER7180196.1"/>
    </source>
</evidence>
<dbReference type="RefSeq" id="WP_350780057.1">
    <property type="nucleotide sequence ID" value="NZ_JBEPEK010000066.1"/>
</dbReference>
<accession>A0ABV1WTV8</accession>
<organism evidence="4 5">
    <name type="scientific">Streptomyces hyaluromycini</name>
    <dbReference type="NCBI Taxonomy" id="1377993"/>
    <lineage>
        <taxon>Bacteria</taxon>
        <taxon>Bacillati</taxon>
        <taxon>Actinomycetota</taxon>
        <taxon>Actinomycetes</taxon>
        <taxon>Kitasatosporales</taxon>
        <taxon>Streptomycetaceae</taxon>
        <taxon>Streptomyces</taxon>
    </lineage>
</organism>
<dbReference type="InterPro" id="IPR024498">
    <property type="entry name" value="DUF2786"/>
</dbReference>